<keyword evidence="3" id="KW-1185">Reference proteome</keyword>
<feature type="signal peptide" evidence="1">
    <location>
        <begin position="1"/>
        <end position="23"/>
    </location>
</feature>
<proteinExistence type="predicted"/>
<dbReference type="CDD" id="cd14748">
    <property type="entry name" value="PBP2_UgpB"/>
    <property type="match status" value="1"/>
</dbReference>
<dbReference type="PANTHER" id="PTHR43649:SF30">
    <property type="entry name" value="ABC TRANSPORTER SUBSTRATE-BINDING PROTEIN"/>
    <property type="match status" value="1"/>
</dbReference>
<evidence type="ECO:0000313" key="3">
    <source>
        <dbReference type="Proteomes" id="UP001501598"/>
    </source>
</evidence>
<evidence type="ECO:0000313" key="2">
    <source>
        <dbReference type="EMBL" id="GAA4545770.1"/>
    </source>
</evidence>
<comment type="caution">
    <text evidence="2">The sequence shown here is derived from an EMBL/GenBank/DDBJ whole genome shotgun (WGS) entry which is preliminary data.</text>
</comment>
<dbReference type="InterPro" id="IPR019546">
    <property type="entry name" value="TAT_signal_bac_arc"/>
</dbReference>
<dbReference type="NCBIfam" id="TIGR01409">
    <property type="entry name" value="TAT_signal_seq"/>
    <property type="match status" value="1"/>
</dbReference>
<dbReference type="PROSITE" id="PS51318">
    <property type="entry name" value="TAT"/>
    <property type="match status" value="1"/>
</dbReference>
<dbReference type="InterPro" id="IPR050490">
    <property type="entry name" value="Bact_solute-bd_prot1"/>
</dbReference>
<accession>A0ABP8RRV6</accession>
<dbReference type="Pfam" id="PF13416">
    <property type="entry name" value="SBP_bac_8"/>
    <property type="match status" value="1"/>
</dbReference>
<dbReference type="PROSITE" id="PS51257">
    <property type="entry name" value="PROKAR_LIPOPROTEIN"/>
    <property type="match status" value="1"/>
</dbReference>
<dbReference type="PANTHER" id="PTHR43649">
    <property type="entry name" value="ARABINOSE-BINDING PROTEIN-RELATED"/>
    <property type="match status" value="1"/>
</dbReference>
<reference evidence="3" key="1">
    <citation type="journal article" date="2019" name="Int. J. Syst. Evol. Microbiol.">
        <title>The Global Catalogue of Microorganisms (GCM) 10K type strain sequencing project: providing services to taxonomists for standard genome sequencing and annotation.</title>
        <authorList>
            <consortium name="The Broad Institute Genomics Platform"/>
            <consortium name="The Broad Institute Genome Sequencing Center for Infectious Disease"/>
            <person name="Wu L."/>
            <person name="Ma J."/>
        </authorList>
    </citation>
    <scope>NUCLEOTIDE SEQUENCE [LARGE SCALE GENOMIC DNA]</scope>
    <source>
        <strain evidence="3">JCM 17906</strain>
    </source>
</reference>
<keyword evidence="1" id="KW-0732">Signal</keyword>
<dbReference type="SUPFAM" id="SSF53850">
    <property type="entry name" value="Periplasmic binding protein-like II"/>
    <property type="match status" value="1"/>
</dbReference>
<sequence length="444" mass="46706">MNSLDRRGFLKIASAAGAAAALAACGGPSTSGGPAAAATVDYTGVTPAPEITWWSSNPGGSEPVSREIIEAFHRSQSGIRVNLVTAGAHYEEIAQRFQTAQAGGAGNLPDIVLLSDVWWFRYYMQRSIVDLTPLTAALGWDLSDYRQGLVDDYSYDGKLWAIPWARSTPLFYYNKAHWAAAGLPDRAPETWAEFAEWGPRLQAAGTGVQKAFQNPALADYAGWSFQNNLWGEGGGWSSDWTVTTDAAGSVKALQHLQDAVYTGGWAGVASTDGVTDLGAGAVSSTIGSTGSLVTLLKAATFDVGAGFLPKGPVTGPVCPTGGAGVGIPAAITPERQLAAATFIRFLTTPENTVKMSAATGYMPVRTSADISSLVATAPQRQVAIDQLTVTRVQDRARVFLPGADQEIARSAANILTQRADVATEMGTLEKTLEGIYTTDVQPNI</sequence>
<dbReference type="RefSeq" id="WP_345416725.1">
    <property type="nucleotide sequence ID" value="NZ_BAABGT010000032.1"/>
</dbReference>
<organism evidence="2 3">
    <name type="scientific">Pseudonocardia xishanensis</name>
    <dbReference type="NCBI Taxonomy" id="630995"/>
    <lineage>
        <taxon>Bacteria</taxon>
        <taxon>Bacillati</taxon>
        <taxon>Actinomycetota</taxon>
        <taxon>Actinomycetes</taxon>
        <taxon>Pseudonocardiales</taxon>
        <taxon>Pseudonocardiaceae</taxon>
        <taxon>Pseudonocardia</taxon>
    </lineage>
</organism>
<evidence type="ECO:0000256" key="1">
    <source>
        <dbReference type="SAM" id="SignalP"/>
    </source>
</evidence>
<dbReference type="Gene3D" id="3.40.190.10">
    <property type="entry name" value="Periplasmic binding protein-like II"/>
    <property type="match status" value="1"/>
</dbReference>
<protein>
    <submittedName>
        <fullName evidence="2">ABC transporter substrate-binding protein</fullName>
    </submittedName>
</protein>
<dbReference type="InterPro" id="IPR006059">
    <property type="entry name" value="SBP"/>
</dbReference>
<feature type="chain" id="PRO_5047358422" evidence="1">
    <location>
        <begin position="24"/>
        <end position="444"/>
    </location>
</feature>
<dbReference type="EMBL" id="BAABGT010000032">
    <property type="protein sequence ID" value="GAA4545770.1"/>
    <property type="molecule type" value="Genomic_DNA"/>
</dbReference>
<name>A0ABP8RRV6_9PSEU</name>
<gene>
    <name evidence="2" type="ORF">GCM10023175_26320</name>
</gene>
<dbReference type="Proteomes" id="UP001501598">
    <property type="component" value="Unassembled WGS sequence"/>
</dbReference>
<dbReference type="InterPro" id="IPR006311">
    <property type="entry name" value="TAT_signal"/>
</dbReference>